<name>A0A521C146_9RHOB</name>
<evidence type="ECO:0000313" key="3">
    <source>
        <dbReference type="Proteomes" id="UP000316030"/>
    </source>
</evidence>
<protein>
    <recommendedName>
        <fullName evidence="4">Glycosyl transferases group 1</fullName>
    </recommendedName>
</protein>
<sequence>MKFNVVILQPPGYVQSMVFLEAADYVRHALRRAGYQAGLTKNRMQPDAINVVFGSHLPMPEVLEFPPGTVLFNTEQLEGNALLVTDAYRALLHQHFVWDYSASNLRAVGHDRVALFPFSYVPELARVAKPETPDVDLVFYGSMNPHRHALLTELRTRGLRVAEVNGLFADERDAVMARGRAVLNLHYYPTQVLQQVRCFYALCNGIPVISENYPVDSAPAVYQDSLLTPGPRDFVEYVVDLLGHEDAFQDASRQSLLAFQGSKDAPVLAGTIAQTIKAQAPQMQMAGTVRVPDRINLCDGGTYRPGWLNIGTVARHVPDISLNLSAPLPQSAGSALWGDVPLMPGMATQIDLGDMPARVVDLQGLMQNCLTLLQDGGELKASVPFDLSANRHPDHLRQFTIESWRCYTDRFWEQGWFTERFTLTRCDYVLSAMGKQRHANGTGPEELLTIPRAVDAMRVVLTKTRTTPQDRTLARGQSEDWAGALM</sequence>
<gene>
    <name evidence="2" type="ORF">SAMN06265173_10540</name>
</gene>
<keyword evidence="3" id="KW-1185">Reference proteome</keyword>
<dbReference type="EMBL" id="FXTO01000005">
    <property type="protein sequence ID" value="SMO53206.1"/>
    <property type="molecule type" value="Genomic_DNA"/>
</dbReference>
<reference evidence="2 3" key="1">
    <citation type="submission" date="2017-05" db="EMBL/GenBank/DDBJ databases">
        <authorList>
            <person name="Varghese N."/>
            <person name="Submissions S."/>
        </authorList>
    </citation>
    <scope>NUCLEOTIDE SEQUENCE [LARGE SCALE GENOMIC DNA]</scope>
    <source>
        <strain evidence="2 3">DSM 29506</strain>
    </source>
</reference>
<feature type="region of interest" description="Disordered" evidence="1">
    <location>
        <begin position="467"/>
        <end position="486"/>
    </location>
</feature>
<evidence type="ECO:0000256" key="1">
    <source>
        <dbReference type="SAM" id="MobiDB-lite"/>
    </source>
</evidence>
<dbReference type="Proteomes" id="UP000316030">
    <property type="component" value="Unassembled WGS sequence"/>
</dbReference>
<evidence type="ECO:0008006" key="4">
    <source>
        <dbReference type="Google" id="ProtNLM"/>
    </source>
</evidence>
<proteinExistence type="predicted"/>
<organism evidence="2 3">
    <name type="scientific">Thalassovita litoralis</name>
    <dbReference type="NCBI Taxonomy" id="1010611"/>
    <lineage>
        <taxon>Bacteria</taxon>
        <taxon>Pseudomonadati</taxon>
        <taxon>Pseudomonadota</taxon>
        <taxon>Alphaproteobacteria</taxon>
        <taxon>Rhodobacterales</taxon>
        <taxon>Roseobacteraceae</taxon>
        <taxon>Thalassovita</taxon>
    </lineage>
</organism>
<evidence type="ECO:0000313" key="2">
    <source>
        <dbReference type="EMBL" id="SMO53206.1"/>
    </source>
</evidence>
<dbReference type="RefSeq" id="WP_142492525.1">
    <property type="nucleotide sequence ID" value="NZ_FXTO01000005.1"/>
</dbReference>
<dbReference type="AlphaFoldDB" id="A0A521C146"/>
<accession>A0A521C146</accession>
<dbReference type="OrthoDB" id="5443558at2"/>